<feature type="signal peptide" evidence="1">
    <location>
        <begin position="1"/>
        <end position="30"/>
    </location>
</feature>
<accession>A0A3Q8X3R7</accession>
<proteinExistence type="predicted"/>
<organism evidence="3 4">
    <name type="scientific">Paenibacillus albus</name>
    <dbReference type="NCBI Taxonomy" id="2495582"/>
    <lineage>
        <taxon>Bacteria</taxon>
        <taxon>Bacillati</taxon>
        <taxon>Bacillota</taxon>
        <taxon>Bacilli</taxon>
        <taxon>Bacillales</taxon>
        <taxon>Paenibacillaceae</taxon>
        <taxon>Paenibacillus</taxon>
    </lineage>
</organism>
<dbReference type="AlphaFoldDB" id="A0A3Q8X3R7"/>
<dbReference type="Pfam" id="PF07833">
    <property type="entry name" value="Cu_amine_oxidN1"/>
    <property type="match status" value="1"/>
</dbReference>
<feature type="domain" description="Copper amine oxidase-like N-terminal" evidence="2">
    <location>
        <begin position="386"/>
        <end position="491"/>
    </location>
</feature>
<dbReference type="EMBL" id="CP034437">
    <property type="protein sequence ID" value="AZN38573.1"/>
    <property type="molecule type" value="Genomic_DNA"/>
</dbReference>
<evidence type="ECO:0000313" key="3">
    <source>
        <dbReference type="EMBL" id="AZN38573.1"/>
    </source>
</evidence>
<dbReference type="Gene3D" id="3.30.457.10">
    <property type="entry name" value="Copper amine oxidase-like, N-terminal domain"/>
    <property type="match status" value="1"/>
</dbReference>
<evidence type="ECO:0000256" key="1">
    <source>
        <dbReference type="SAM" id="SignalP"/>
    </source>
</evidence>
<dbReference type="InterPro" id="IPR012854">
    <property type="entry name" value="Cu_amine_oxidase-like_N"/>
</dbReference>
<keyword evidence="1" id="KW-0732">Signal</keyword>
<dbReference type="InterPro" id="IPR036582">
    <property type="entry name" value="Mao_N_sf"/>
</dbReference>
<dbReference type="OrthoDB" id="2111131at2"/>
<dbReference type="KEGG" id="palb:EJC50_01955"/>
<dbReference type="SUPFAM" id="SSF55383">
    <property type="entry name" value="Copper amine oxidase, domain N"/>
    <property type="match status" value="1"/>
</dbReference>
<dbReference type="Proteomes" id="UP000272528">
    <property type="component" value="Chromosome"/>
</dbReference>
<name>A0A3Q8X3R7_9BACL</name>
<feature type="chain" id="PRO_5038684839" evidence="1">
    <location>
        <begin position="31"/>
        <end position="496"/>
    </location>
</feature>
<protein>
    <submittedName>
        <fullName evidence="3">Copper amine oxidase N-terminal domain-containing protein</fullName>
    </submittedName>
</protein>
<sequence length="496" mass="53174">MNRFKKSLSILLTVTMLAAAVFAFAATAFADDSPQKAPVNTDVAPQLAAYKNILGMFEQKKAIADIKAQYVADFEKNVLGVDGSIKAGDPVVNENIRFVLDNAVEGKLTYAQAEQAVDKGLQWYFYFLIKNLTNTGAKGALTAGDQAGAQAFISKAALVYTDVLDATAKMVDSTYGTTTSALLNQTVFPAFKSDIDSKDVTQLNVHRQLLDKTLIKIFNLATLAQADRMKSLSADEQPAAVIEGYFYFMSVYGYLHGGDAVDADVVFKAFGSGDPKQINAAAIRQALIRCNVAKVSAYTIEILEKLEKKDVAGAAGTGGELYGFFAALEPFYAPGVYAEAKHLNDDILAASAAGDADKVRAIGYQMASYAVQLDGISFKAGDKQVVVNGKAQDVTPSFIEKATGRTLVPTRYLELLGFVVSFDNATKTAKVTKDGVTLGLTIGSDVVTKNGEAIADFKLDQAVVVKDNVTYLPLRAIAELSGNHIYFEKGQIIVIK</sequence>
<keyword evidence="4" id="KW-1185">Reference proteome</keyword>
<evidence type="ECO:0000313" key="4">
    <source>
        <dbReference type="Proteomes" id="UP000272528"/>
    </source>
</evidence>
<dbReference type="RefSeq" id="WP_126011810.1">
    <property type="nucleotide sequence ID" value="NZ_CP034437.1"/>
</dbReference>
<reference evidence="4" key="1">
    <citation type="submission" date="2018-12" db="EMBL/GenBank/DDBJ databases">
        <title>Genome sequence of Peanibacillus sp.</title>
        <authorList>
            <person name="Subramani G."/>
            <person name="Srinivasan S."/>
            <person name="Kim M.K."/>
        </authorList>
    </citation>
    <scope>NUCLEOTIDE SEQUENCE [LARGE SCALE GENOMIC DNA]</scope>
    <source>
        <strain evidence="4">18JY67-1</strain>
    </source>
</reference>
<gene>
    <name evidence="3" type="ORF">EJC50_01955</name>
</gene>
<evidence type="ECO:0000259" key="2">
    <source>
        <dbReference type="Pfam" id="PF07833"/>
    </source>
</evidence>